<dbReference type="Proteomes" id="UP000177122">
    <property type="component" value="Unassembled WGS sequence"/>
</dbReference>
<name>A0A1G2CZ24_9BACT</name>
<dbReference type="AlphaFoldDB" id="A0A1G2CZ24"/>
<keyword evidence="1" id="KW-0472">Membrane</keyword>
<evidence type="ECO:0008006" key="4">
    <source>
        <dbReference type="Google" id="ProtNLM"/>
    </source>
</evidence>
<gene>
    <name evidence="2" type="ORF">A2845_06100</name>
</gene>
<proteinExistence type="predicted"/>
<dbReference type="InterPro" id="IPR013783">
    <property type="entry name" value="Ig-like_fold"/>
</dbReference>
<evidence type="ECO:0000313" key="2">
    <source>
        <dbReference type="EMBL" id="OGZ06462.1"/>
    </source>
</evidence>
<keyword evidence="1" id="KW-0812">Transmembrane</keyword>
<dbReference type="Pfam" id="PF09136">
    <property type="entry name" value="Glucodextran_B"/>
    <property type="match status" value="1"/>
</dbReference>
<accession>A0A1G2CZ24</accession>
<dbReference type="EMBL" id="MHLI01000002">
    <property type="protein sequence ID" value="OGZ06462.1"/>
    <property type="molecule type" value="Genomic_DNA"/>
</dbReference>
<evidence type="ECO:0000313" key="3">
    <source>
        <dbReference type="Proteomes" id="UP000177122"/>
    </source>
</evidence>
<dbReference type="Gene3D" id="2.60.40.10">
    <property type="entry name" value="Immunoglobulins"/>
    <property type="match status" value="1"/>
</dbReference>
<keyword evidence="1" id="KW-1133">Transmembrane helix</keyword>
<sequence>MRFTLKKILSVGSGLFVILVIVLYAYYQSRSIIAGPLISLSEPENNMTSTTSLIMVRGVATRAKEITLQGRQIFIDLDGRFAEQLLLSPGYNIIELTARDTQGRQMIKDLELVYQAPASGTGDTIIF</sequence>
<evidence type="ECO:0000256" key="1">
    <source>
        <dbReference type="SAM" id="Phobius"/>
    </source>
</evidence>
<protein>
    <recommendedName>
        <fullName evidence="4">IPT/TIG domain-containing protein</fullName>
    </recommendedName>
</protein>
<comment type="caution">
    <text evidence="2">The sequence shown here is derived from an EMBL/GenBank/DDBJ whole genome shotgun (WGS) entry which is preliminary data.</text>
</comment>
<feature type="transmembrane region" description="Helical" evidence="1">
    <location>
        <begin position="7"/>
        <end position="27"/>
    </location>
</feature>
<organism evidence="2 3">
    <name type="scientific">Candidatus Lloydbacteria bacterium RIFCSPHIGHO2_01_FULL_49_22</name>
    <dbReference type="NCBI Taxonomy" id="1798658"/>
    <lineage>
        <taxon>Bacteria</taxon>
        <taxon>Candidatus Lloydiibacteriota</taxon>
    </lineage>
</organism>
<reference evidence="2 3" key="1">
    <citation type="journal article" date="2016" name="Nat. Commun.">
        <title>Thousands of microbial genomes shed light on interconnected biogeochemical processes in an aquifer system.</title>
        <authorList>
            <person name="Anantharaman K."/>
            <person name="Brown C.T."/>
            <person name="Hug L.A."/>
            <person name="Sharon I."/>
            <person name="Castelle C.J."/>
            <person name="Probst A.J."/>
            <person name="Thomas B.C."/>
            <person name="Singh A."/>
            <person name="Wilkins M.J."/>
            <person name="Karaoz U."/>
            <person name="Brodie E.L."/>
            <person name="Williams K.H."/>
            <person name="Hubbard S.S."/>
            <person name="Banfield J.F."/>
        </authorList>
    </citation>
    <scope>NUCLEOTIDE SEQUENCE [LARGE SCALE GENOMIC DNA]</scope>
</reference>